<evidence type="ECO:0000256" key="9">
    <source>
        <dbReference type="ARBA" id="ARBA00030904"/>
    </source>
</evidence>
<dbReference type="Pfam" id="PF09334">
    <property type="entry name" value="tRNA-synt_1g"/>
    <property type="match status" value="1"/>
</dbReference>
<organism evidence="14 15">
    <name type="scientific">Euplotes crassus</name>
    <dbReference type="NCBI Taxonomy" id="5936"/>
    <lineage>
        <taxon>Eukaryota</taxon>
        <taxon>Sar</taxon>
        <taxon>Alveolata</taxon>
        <taxon>Ciliophora</taxon>
        <taxon>Intramacronucleata</taxon>
        <taxon>Spirotrichea</taxon>
        <taxon>Hypotrichia</taxon>
        <taxon>Euplotida</taxon>
        <taxon>Euplotidae</taxon>
        <taxon>Moneuplotes</taxon>
    </lineage>
</organism>
<dbReference type="AlphaFoldDB" id="A0AAD1XST3"/>
<dbReference type="Pfam" id="PF19303">
    <property type="entry name" value="Anticodon_3"/>
    <property type="match status" value="1"/>
</dbReference>
<evidence type="ECO:0000256" key="5">
    <source>
        <dbReference type="ARBA" id="ARBA00022741"/>
    </source>
</evidence>
<dbReference type="Gene3D" id="2.20.28.20">
    <property type="entry name" value="Methionyl-tRNA synthetase, Zn-domain"/>
    <property type="match status" value="1"/>
</dbReference>
<comment type="subcellular location">
    <subcellularLocation>
        <location evidence="1">Cytoplasm</location>
    </subcellularLocation>
</comment>
<evidence type="ECO:0000259" key="12">
    <source>
        <dbReference type="Pfam" id="PF09334"/>
    </source>
</evidence>
<evidence type="ECO:0000313" key="14">
    <source>
        <dbReference type="EMBL" id="CAI2378224.1"/>
    </source>
</evidence>
<dbReference type="EC" id="6.1.1.10" evidence="3"/>
<dbReference type="InterPro" id="IPR033911">
    <property type="entry name" value="MetRS_core"/>
</dbReference>
<evidence type="ECO:0000256" key="11">
    <source>
        <dbReference type="RuleBase" id="RU363039"/>
    </source>
</evidence>
<dbReference type="Proteomes" id="UP001295684">
    <property type="component" value="Unassembled WGS sequence"/>
</dbReference>
<name>A0AAD1XST3_EUPCR</name>
<keyword evidence="7 11" id="KW-0648">Protein biosynthesis</keyword>
<dbReference type="CDD" id="cd00814">
    <property type="entry name" value="MetRS_core"/>
    <property type="match status" value="1"/>
</dbReference>
<dbReference type="GO" id="GO:0005524">
    <property type="term" value="F:ATP binding"/>
    <property type="evidence" value="ECO:0007669"/>
    <property type="project" value="UniProtKB-KW"/>
</dbReference>
<evidence type="ECO:0000313" key="15">
    <source>
        <dbReference type="Proteomes" id="UP001295684"/>
    </source>
</evidence>
<feature type="domain" description="Methionyl-tRNA synthetase anticodon-binding" evidence="13">
    <location>
        <begin position="623"/>
        <end position="775"/>
    </location>
</feature>
<dbReference type="Gene3D" id="3.40.50.620">
    <property type="entry name" value="HUPs"/>
    <property type="match status" value="1"/>
</dbReference>
<evidence type="ECO:0000256" key="8">
    <source>
        <dbReference type="ARBA" id="ARBA00023146"/>
    </source>
</evidence>
<evidence type="ECO:0000259" key="13">
    <source>
        <dbReference type="Pfam" id="PF19303"/>
    </source>
</evidence>
<protein>
    <recommendedName>
        <fullName evidence="3">methionine--tRNA ligase</fullName>
        <ecNumber evidence="3">6.1.1.10</ecNumber>
    </recommendedName>
    <alternativeName>
        <fullName evidence="9">Methionyl-tRNA synthetase</fullName>
    </alternativeName>
</protein>
<evidence type="ECO:0000256" key="1">
    <source>
        <dbReference type="ARBA" id="ARBA00004496"/>
    </source>
</evidence>
<evidence type="ECO:0000256" key="10">
    <source>
        <dbReference type="ARBA" id="ARBA00047364"/>
    </source>
</evidence>
<dbReference type="SUPFAM" id="SSF47323">
    <property type="entry name" value="Anticodon-binding domain of a subclass of class I aminoacyl-tRNA synthetases"/>
    <property type="match status" value="1"/>
</dbReference>
<evidence type="ECO:0000256" key="3">
    <source>
        <dbReference type="ARBA" id="ARBA00012838"/>
    </source>
</evidence>
<dbReference type="GO" id="GO:0004825">
    <property type="term" value="F:methionine-tRNA ligase activity"/>
    <property type="evidence" value="ECO:0007669"/>
    <property type="project" value="UniProtKB-EC"/>
</dbReference>
<dbReference type="InterPro" id="IPR015413">
    <property type="entry name" value="Methionyl/Leucyl_tRNA_Synth"/>
</dbReference>
<dbReference type="SUPFAM" id="SSF57770">
    <property type="entry name" value="Methionyl-tRNA synthetase (MetRS), Zn-domain"/>
    <property type="match status" value="1"/>
</dbReference>
<evidence type="ECO:0000256" key="2">
    <source>
        <dbReference type="ARBA" id="ARBA00005594"/>
    </source>
</evidence>
<dbReference type="GO" id="GO:0005829">
    <property type="term" value="C:cytosol"/>
    <property type="evidence" value="ECO:0007669"/>
    <property type="project" value="TreeGrafter"/>
</dbReference>
<comment type="similarity">
    <text evidence="2 11">Belongs to the class-I aminoacyl-tRNA synthetase family.</text>
</comment>
<feature type="domain" description="Methionyl/Leucyl tRNA synthetase" evidence="12">
    <location>
        <begin position="213"/>
        <end position="604"/>
    </location>
</feature>
<dbReference type="CDD" id="cd07957">
    <property type="entry name" value="Anticodon_Ia_Met"/>
    <property type="match status" value="1"/>
</dbReference>
<dbReference type="InterPro" id="IPR023458">
    <property type="entry name" value="Met-tRNA_ligase_1"/>
</dbReference>
<dbReference type="InterPro" id="IPR041872">
    <property type="entry name" value="Anticodon_Met"/>
</dbReference>
<proteinExistence type="inferred from homology"/>
<dbReference type="Gene3D" id="1.10.730.10">
    <property type="entry name" value="Isoleucyl-tRNA Synthetase, Domain 1"/>
    <property type="match status" value="1"/>
</dbReference>
<dbReference type="PANTHER" id="PTHR45765">
    <property type="entry name" value="METHIONINE--TRNA LIGASE"/>
    <property type="match status" value="1"/>
</dbReference>
<comment type="catalytic activity">
    <reaction evidence="10">
        <text>tRNA(Met) + L-methionine + ATP = L-methionyl-tRNA(Met) + AMP + diphosphate</text>
        <dbReference type="Rhea" id="RHEA:13481"/>
        <dbReference type="Rhea" id="RHEA-COMP:9667"/>
        <dbReference type="Rhea" id="RHEA-COMP:9698"/>
        <dbReference type="ChEBI" id="CHEBI:30616"/>
        <dbReference type="ChEBI" id="CHEBI:33019"/>
        <dbReference type="ChEBI" id="CHEBI:57844"/>
        <dbReference type="ChEBI" id="CHEBI:78442"/>
        <dbReference type="ChEBI" id="CHEBI:78530"/>
        <dbReference type="ChEBI" id="CHEBI:456215"/>
        <dbReference type="EC" id="6.1.1.10"/>
    </reaction>
</comment>
<dbReference type="PROSITE" id="PS00178">
    <property type="entry name" value="AA_TRNA_LIGASE_I"/>
    <property type="match status" value="1"/>
</dbReference>
<comment type="caution">
    <text evidence="14">The sequence shown here is derived from an EMBL/GenBank/DDBJ whole genome shotgun (WGS) entry which is preliminary data.</text>
</comment>
<dbReference type="GO" id="GO:0006431">
    <property type="term" value="P:methionyl-tRNA aminoacylation"/>
    <property type="evidence" value="ECO:0007669"/>
    <property type="project" value="InterPro"/>
</dbReference>
<accession>A0AAD1XST3</accession>
<keyword evidence="15" id="KW-1185">Reference proteome</keyword>
<reference evidence="14" key="1">
    <citation type="submission" date="2023-07" db="EMBL/GenBank/DDBJ databases">
        <authorList>
            <consortium name="AG Swart"/>
            <person name="Singh M."/>
            <person name="Singh A."/>
            <person name="Seah K."/>
            <person name="Emmerich C."/>
        </authorList>
    </citation>
    <scope>NUCLEOTIDE SEQUENCE</scope>
    <source>
        <strain evidence="14">DP1</strain>
    </source>
</reference>
<dbReference type="SUPFAM" id="SSF52374">
    <property type="entry name" value="Nucleotidylyl transferase"/>
    <property type="match status" value="1"/>
</dbReference>
<dbReference type="PANTHER" id="PTHR45765:SF1">
    <property type="entry name" value="METHIONINE--TRNA LIGASE, CYTOPLASMIC"/>
    <property type="match status" value="1"/>
</dbReference>
<dbReference type="InterPro" id="IPR009080">
    <property type="entry name" value="tRNAsynth_Ia_anticodon-bd"/>
</dbReference>
<gene>
    <name evidence="14" type="ORF">ECRASSUSDP1_LOCUS19619</name>
</gene>
<keyword evidence="4 11" id="KW-0436">Ligase</keyword>
<evidence type="ECO:0000256" key="7">
    <source>
        <dbReference type="ARBA" id="ARBA00022917"/>
    </source>
</evidence>
<keyword evidence="5 11" id="KW-0547">Nucleotide-binding</keyword>
<keyword evidence="6 11" id="KW-0067">ATP-binding</keyword>
<dbReference type="GO" id="GO:0017101">
    <property type="term" value="C:aminoacyl-tRNA synthetase multienzyme complex"/>
    <property type="evidence" value="ECO:0007669"/>
    <property type="project" value="TreeGrafter"/>
</dbReference>
<evidence type="ECO:0000256" key="4">
    <source>
        <dbReference type="ARBA" id="ARBA00022598"/>
    </source>
</evidence>
<dbReference type="InterPro" id="IPR029038">
    <property type="entry name" value="MetRS_Zn"/>
</dbReference>
<dbReference type="NCBIfam" id="TIGR00398">
    <property type="entry name" value="metG"/>
    <property type="match status" value="1"/>
</dbReference>
<evidence type="ECO:0000256" key="6">
    <source>
        <dbReference type="ARBA" id="ARBA00022840"/>
    </source>
</evidence>
<dbReference type="EMBL" id="CAMPGE010019926">
    <property type="protein sequence ID" value="CAI2378224.1"/>
    <property type="molecule type" value="Genomic_DNA"/>
</dbReference>
<dbReference type="InterPro" id="IPR001412">
    <property type="entry name" value="aa-tRNA-synth_I_CS"/>
</dbReference>
<sequence length="777" mass="88236">MEKLEVKIVYKKKASLASFFIHNLSEVLQPTCKVTHKEGKKDPAPGLNIEIKYPDEDEIFGEISAANLICEQAQHGPLPFFGKSLAVDHWIELITGEFCIMAEAVAFQNDRSRNDEIKAMIKDIQTTFVPEINPDEKGPLQVLLFSYLSPLKKLLNGKLQAFVKKLGDNLGLSGDGEFFKKTEKKVQYSNSKAKLVRLNKGKEILPVAGKRNILITSALPYVNNVPHLGNIIGCVLSADVYARYARLAGHNAIYICGTDEYGTATETKALEEGKSCQEICDHYHAIHKKIYEWFDCDFDHFGRTTTEEQTKIAQSIFWDCYNNGYTYEDTVEQLYCSSCDKYLADRFVVGGCYLCPFDDAKGDQCDGCGKLLDAMLLKNPRCKVCGTTPAPKEATNLYLDLKKLQGKLDEWVDESSEKGKWSKNSISTTKGWIKKGLEGRCITRDLKWGTPVPLEGYTDKVFYVWFDAPIGYLSITNTFTGDWEKWWKNPEEVELYQFMGKDNVPFHCVVFPSTLIATEQNWTLLHHISTTEYLNYESGKFSKTRGVGVFGNHAEETGINSEVWRYYLLSVRPESNDSLFNWDDFAARNNNELIANLGNFSHRALVFTQKFLEGKIPERKTELLDVDNKFIADVFEIFEEYCVTMEEVHLREGLAKAMKISKACNEYMTSTEPFKVYKTDLDRAGTILNILLNALRFLSGVLEPFIPSFSAKIYETLNLVRTEQDETLIGDLRGKPADILLTLLKPGHEIKVPNPIFKQISEEQCEEWRKKFAGNSG</sequence>
<keyword evidence="8 11" id="KW-0030">Aminoacyl-tRNA synthetase</keyword>
<dbReference type="PRINTS" id="PR01041">
    <property type="entry name" value="TRNASYNTHMET"/>
</dbReference>
<dbReference type="InterPro" id="IPR014758">
    <property type="entry name" value="Met-tRNA_synth"/>
</dbReference>
<dbReference type="InterPro" id="IPR014729">
    <property type="entry name" value="Rossmann-like_a/b/a_fold"/>
</dbReference>